<dbReference type="SUPFAM" id="SSF51905">
    <property type="entry name" value="FAD/NAD(P)-binding domain"/>
    <property type="match status" value="1"/>
</dbReference>
<dbReference type="EMBL" id="BARS01010736">
    <property type="protein sequence ID" value="GAF96810.1"/>
    <property type="molecule type" value="Genomic_DNA"/>
</dbReference>
<name>X0V829_9ZZZZ</name>
<sequence>MAGGGSLRFQREIPIRHDVEVFVAGGGPAGVAAAVAAAREGRSVFLAEGQSCLGGMGTAGLVP</sequence>
<accession>X0V829</accession>
<protein>
    <recommendedName>
        <fullName evidence="2">FAD-dependent oxidoreductase</fullName>
    </recommendedName>
</protein>
<organism evidence="1">
    <name type="scientific">marine sediment metagenome</name>
    <dbReference type="NCBI Taxonomy" id="412755"/>
    <lineage>
        <taxon>unclassified sequences</taxon>
        <taxon>metagenomes</taxon>
        <taxon>ecological metagenomes</taxon>
    </lineage>
</organism>
<dbReference type="InterPro" id="IPR036188">
    <property type="entry name" value="FAD/NAD-bd_sf"/>
</dbReference>
<reference evidence="1" key="1">
    <citation type="journal article" date="2014" name="Front. Microbiol.">
        <title>High frequency of phylogenetically diverse reductive dehalogenase-homologous genes in deep subseafloor sedimentary metagenomes.</title>
        <authorList>
            <person name="Kawai M."/>
            <person name="Futagami T."/>
            <person name="Toyoda A."/>
            <person name="Takaki Y."/>
            <person name="Nishi S."/>
            <person name="Hori S."/>
            <person name="Arai W."/>
            <person name="Tsubouchi T."/>
            <person name="Morono Y."/>
            <person name="Uchiyama I."/>
            <person name="Ito T."/>
            <person name="Fujiyama A."/>
            <person name="Inagaki F."/>
            <person name="Takami H."/>
        </authorList>
    </citation>
    <scope>NUCLEOTIDE SEQUENCE</scope>
    <source>
        <strain evidence="1">Expedition CK06-06</strain>
    </source>
</reference>
<evidence type="ECO:0000313" key="1">
    <source>
        <dbReference type="EMBL" id="GAF96810.1"/>
    </source>
</evidence>
<feature type="non-terminal residue" evidence="1">
    <location>
        <position position="63"/>
    </location>
</feature>
<proteinExistence type="predicted"/>
<dbReference type="AlphaFoldDB" id="X0V829"/>
<evidence type="ECO:0008006" key="2">
    <source>
        <dbReference type="Google" id="ProtNLM"/>
    </source>
</evidence>
<dbReference type="Pfam" id="PF12831">
    <property type="entry name" value="FAD_oxidored"/>
    <property type="match status" value="1"/>
</dbReference>
<gene>
    <name evidence="1" type="ORF">S01H1_19790</name>
</gene>
<comment type="caution">
    <text evidence="1">The sequence shown here is derived from an EMBL/GenBank/DDBJ whole genome shotgun (WGS) entry which is preliminary data.</text>
</comment>
<dbReference type="Gene3D" id="3.40.50.720">
    <property type="entry name" value="NAD(P)-binding Rossmann-like Domain"/>
    <property type="match status" value="1"/>
</dbReference>